<evidence type="ECO:0000313" key="3">
    <source>
        <dbReference type="EMBL" id="PVZ98950.1"/>
    </source>
</evidence>
<comment type="caution">
    <text evidence="3">The sequence shown here is derived from an EMBL/GenBank/DDBJ whole genome shotgun (WGS) entry which is preliminary data.</text>
</comment>
<keyword evidence="4" id="KW-1185">Reference proteome</keyword>
<name>A0A2U1J1K4_SMIAN</name>
<dbReference type="EMBL" id="MBFU01000494">
    <property type="protein sequence ID" value="PVZ98950.1"/>
    <property type="molecule type" value="Genomic_DNA"/>
</dbReference>
<feature type="region of interest" description="Disordered" evidence="1">
    <location>
        <begin position="388"/>
        <end position="454"/>
    </location>
</feature>
<evidence type="ECO:0000313" key="4">
    <source>
        <dbReference type="Proteomes" id="UP000245591"/>
    </source>
</evidence>
<evidence type="ECO:0000256" key="2">
    <source>
        <dbReference type="SAM" id="SignalP"/>
    </source>
</evidence>
<evidence type="ECO:0008006" key="5">
    <source>
        <dbReference type="Google" id="ProtNLM"/>
    </source>
</evidence>
<proteinExistence type="predicted"/>
<organism evidence="3 4">
    <name type="scientific">Smittium angustum</name>
    <dbReference type="NCBI Taxonomy" id="133377"/>
    <lineage>
        <taxon>Eukaryota</taxon>
        <taxon>Fungi</taxon>
        <taxon>Fungi incertae sedis</taxon>
        <taxon>Zoopagomycota</taxon>
        <taxon>Kickxellomycotina</taxon>
        <taxon>Harpellomycetes</taxon>
        <taxon>Harpellales</taxon>
        <taxon>Legeriomycetaceae</taxon>
        <taxon>Smittium</taxon>
    </lineage>
</organism>
<feature type="compositionally biased region" description="Low complexity" evidence="1">
    <location>
        <begin position="434"/>
        <end position="447"/>
    </location>
</feature>
<feature type="signal peptide" evidence="2">
    <location>
        <begin position="1"/>
        <end position="24"/>
    </location>
</feature>
<dbReference type="Proteomes" id="UP000245591">
    <property type="component" value="Unassembled WGS sequence"/>
</dbReference>
<protein>
    <recommendedName>
        <fullName evidence="5">Extracellular membrane protein CFEM domain-containing protein</fullName>
    </recommendedName>
</protein>
<gene>
    <name evidence="3" type="ORF">BB558_005041</name>
</gene>
<dbReference type="AlphaFoldDB" id="A0A2U1J1K4"/>
<feature type="compositionally biased region" description="Basic and acidic residues" evidence="1">
    <location>
        <begin position="404"/>
        <end position="419"/>
    </location>
</feature>
<feature type="compositionally biased region" description="Polar residues" evidence="1">
    <location>
        <begin position="392"/>
        <end position="403"/>
    </location>
</feature>
<sequence length="476" mass="51786">MKYNRCWFGLRALIFGMLISIEKGNSSQRFGFVRGEISSEECYKSKCNNDPSNVGCIAICFGVQKPNEKLIDGVDSCFVGCKPISSKIFEYANCINRCISEYYRLINLLPTNGNQSNITNNQDIHQDFKNQGIKEGEINWAPVKETVDTSPAMTTTAKQNAVIESVNFIGERTRTFDSIGRETEIVKFIDEKTKTIDISGVKTESVSFIAEKTTSTKSIDDKTTSISFVNERTPKSFDFIGVKTESINIPGDMVKTNSVQVKTDGSTVESKSVNFVDGKTDTDTMFVGTEKLGVNSNVISFVKSVGALESSVFGIPTSSNIISKISRSVPTSASLKNTMNGNVPTSVSWMSILGSSEKVTSTSGNSGNEDRSAGIGMINDMFKEGMKEGANRTASTWKTATSGKKTDMWSKEEGQREGESGSSWSESGERSKTDGSSSDTDNSGEETASSSFETSLGNIYGGKHVFSLVILMLIFF</sequence>
<reference evidence="3 4" key="1">
    <citation type="journal article" date="2018" name="MBio">
        <title>Comparative Genomics Reveals the Core Gene Toolbox for the Fungus-Insect Symbiosis.</title>
        <authorList>
            <person name="Wang Y."/>
            <person name="Stata M."/>
            <person name="Wang W."/>
            <person name="Stajich J.E."/>
            <person name="White M.M."/>
            <person name="Moncalvo J.M."/>
        </authorList>
    </citation>
    <scope>NUCLEOTIDE SEQUENCE [LARGE SCALE GENOMIC DNA]</scope>
    <source>
        <strain evidence="3 4">AUS-126-30</strain>
    </source>
</reference>
<feature type="chain" id="PRO_5015750133" description="Extracellular membrane protein CFEM domain-containing protein" evidence="2">
    <location>
        <begin position="25"/>
        <end position="476"/>
    </location>
</feature>
<evidence type="ECO:0000256" key="1">
    <source>
        <dbReference type="SAM" id="MobiDB-lite"/>
    </source>
</evidence>
<accession>A0A2U1J1K4</accession>
<keyword evidence="2" id="KW-0732">Signal</keyword>